<keyword evidence="2" id="KW-1185">Reference proteome</keyword>
<proteinExistence type="predicted"/>
<sequence>MLRQCVLFKRLIKKANEKEMMMILLLPLMKDSAVLVNSHQRPRAKRVRKKNPRNISQQTLSYYSIFY</sequence>
<reference evidence="2" key="1">
    <citation type="journal article" date="2020" name="Nat. Commun.">
        <title>Genome assembly of wild tea tree DASZ reveals pedigree and selection history of tea varieties.</title>
        <authorList>
            <person name="Zhang W."/>
            <person name="Zhang Y."/>
            <person name="Qiu H."/>
            <person name="Guo Y."/>
            <person name="Wan H."/>
            <person name="Zhang X."/>
            <person name="Scossa F."/>
            <person name="Alseekh S."/>
            <person name="Zhang Q."/>
            <person name="Wang P."/>
            <person name="Xu L."/>
            <person name="Schmidt M.H."/>
            <person name="Jia X."/>
            <person name="Li D."/>
            <person name="Zhu A."/>
            <person name="Guo F."/>
            <person name="Chen W."/>
            <person name="Ni D."/>
            <person name="Usadel B."/>
            <person name="Fernie A.R."/>
            <person name="Wen W."/>
        </authorList>
    </citation>
    <scope>NUCLEOTIDE SEQUENCE [LARGE SCALE GENOMIC DNA]</scope>
    <source>
        <strain evidence="2">cv. G240</strain>
    </source>
</reference>
<dbReference type="EMBL" id="JACBKZ010000006">
    <property type="protein sequence ID" value="KAF5947688.1"/>
    <property type="molecule type" value="Genomic_DNA"/>
</dbReference>
<dbReference type="Proteomes" id="UP000593564">
    <property type="component" value="Unassembled WGS sequence"/>
</dbReference>
<protein>
    <submittedName>
        <fullName evidence="1">Uncharacterized protein</fullName>
    </submittedName>
</protein>
<gene>
    <name evidence="1" type="ORF">HYC85_013645</name>
</gene>
<accession>A0A7J7H7H2</accession>
<reference evidence="1 2" key="2">
    <citation type="submission" date="2020-07" db="EMBL/GenBank/DDBJ databases">
        <title>Genome assembly of wild tea tree DASZ reveals pedigree and selection history of tea varieties.</title>
        <authorList>
            <person name="Zhang W."/>
        </authorList>
    </citation>
    <scope>NUCLEOTIDE SEQUENCE [LARGE SCALE GENOMIC DNA]</scope>
    <source>
        <strain evidence="2">cv. G240</strain>
        <tissue evidence="1">Leaf</tissue>
    </source>
</reference>
<dbReference type="AlphaFoldDB" id="A0A7J7H7H2"/>
<name>A0A7J7H7H2_CAMSI</name>
<organism evidence="1 2">
    <name type="scientific">Camellia sinensis</name>
    <name type="common">Tea plant</name>
    <name type="synonym">Thea sinensis</name>
    <dbReference type="NCBI Taxonomy" id="4442"/>
    <lineage>
        <taxon>Eukaryota</taxon>
        <taxon>Viridiplantae</taxon>
        <taxon>Streptophyta</taxon>
        <taxon>Embryophyta</taxon>
        <taxon>Tracheophyta</taxon>
        <taxon>Spermatophyta</taxon>
        <taxon>Magnoliopsida</taxon>
        <taxon>eudicotyledons</taxon>
        <taxon>Gunneridae</taxon>
        <taxon>Pentapetalae</taxon>
        <taxon>asterids</taxon>
        <taxon>Ericales</taxon>
        <taxon>Theaceae</taxon>
        <taxon>Camellia</taxon>
    </lineage>
</organism>
<evidence type="ECO:0000313" key="2">
    <source>
        <dbReference type="Proteomes" id="UP000593564"/>
    </source>
</evidence>
<evidence type="ECO:0000313" key="1">
    <source>
        <dbReference type="EMBL" id="KAF5947688.1"/>
    </source>
</evidence>
<comment type="caution">
    <text evidence="1">The sequence shown here is derived from an EMBL/GenBank/DDBJ whole genome shotgun (WGS) entry which is preliminary data.</text>
</comment>